<keyword evidence="2" id="KW-1185">Reference proteome</keyword>
<proteinExistence type="predicted"/>
<evidence type="ECO:0000313" key="1">
    <source>
        <dbReference type="EMBL" id="TCO81362.1"/>
    </source>
</evidence>
<accession>A0A4R2LEP0</accession>
<organism evidence="1 2">
    <name type="scientific">Frisingicoccus caecimuris</name>
    <dbReference type="NCBI Taxonomy" id="1796636"/>
    <lineage>
        <taxon>Bacteria</taxon>
        <taxon>Bacillati</taxon>
        <taxon>Bacillota</taxon>
        <taxon>Clostridia</taxon>
        <taxon>Lachnospirales</taxon>
        <taxon>Lachnospiraceae</taxon>
        <taxon>Frisingicoccus</taxon>
    </lineage>
</organism>
<dbReference type="RefSeq" id="WP_330570527.1">
    <property type="nucleotide sequence ID" value="NZ_SLXA01000030.1"/>
</dbReference>
<feature type="non-terminal residue" evidence="1">
    <location>
        <position position="1"/>
    </location>
</feature>
<comment type="caution">
    <text evidence="1">The sequence shown here is derived from an EMBL/GenBank/DDBJ whole genome shotgun (WGS) entry which is preliminary data.</text>
</comment>
<dbReference type="AlphaFoldDB" id="A0A4R2LEP0"/>
<protein>
    <submittedName>
        <fullName evidence="1">Uncharacterized protein</fullName>
    </submittedName>
</protein>
<reference evidence="1 2" key="1">
    <citation type="submission" date="2019-03" db="EMBL/GenBank/DDBJ databases">
        <title>Genomic Encyclopedia of Type Strains, Phase IV (KMG-IV): sequencing the most valuable type-strain genomes for metagenomic binning, comparative biology and taxonomic classification.</title>
        <authorList>
            <person name="Goeker M."/>
        </authorList>
    </citation>
    <scope>NUCLEOTIDE SEQUENCE [LARGE SCALE GENOMIC DNA]</scope>
    <source>
        <strain evidence="1 2">DSM 28559</strain>
    </source>
</reference>
<dbReference type="EMBL" id="SLXA01000030">
    <property type="protein sequence ID" value="TCO81362.1"/>
    <property type="molecule type" value="Genomic_DNA"/>
</dbReference>
<dbReference type="Proteomes" id="UP000295711">
    <property type="component" value="Unassembled WGS sequence"/>
</dbReference>
<gene>
    <name evidence="1" type="ORF">EV212_1302</name>
</gene>
<evidence type="ECO:0000313" key="2">
    <source>
        <dbReference type="Proteomes" id="UP000295711"/>
    </source>
</evidence>
<sequence>SKSDEFSEILGSFGLQQTVGEAVYVTRTDAKYHTANCSKIRDNQTNVLLLQDARSIGYEVCPECH</sequence>
<name>A0A4R2LEP0_9FIRM</name>